<feature type="region of interest" description="Disordered" evidence="1">
    <location>
        <begin position="176"/>
        <end position="246"/>
    </location>
</feature>
<gene>
    <name evidence="2" type="ORF">D915_005090</name>
</gene>
<accession>A0A4E0RTN5</accession>
<feature type="compositionally biased region" description="Basic and acidic residues" evidence="1">
    <location>
        <begin position="136"/>
        <end position="146"/>
    </location>
</feature>
<feature type="region of interest" description="Disordered" evidence="1">
    <location>
        <begin position="124"/>
        <end position="160"/>
    </location>
</feature>
<sequence length="367" mass="39574">MSASVAIVAVYLMSVYRLDSRSALGVIQGLRHAANPVASLQGQLERFESAAAGGLYADAIFSRSPGRHSQKLSTTPEMSRLPNQQPITMGTEHTRMVEKFGQWSRLDEDMQAIHNALDSYRTLSGSGFYPYDDPDDSTRGSERPGNEADASVNGVSDQLNGTAVSDRESNLFKGFATDYSSDSDPVSRTSNHSTRFSSGGHDGILSGAAEPSFEDPVSIPDPADTPPNDESTCFRKTPTLSDAESVDEGLIADEIGFELDENAQLDEIQEDDAQDDSDEIPGAIAMPLGNSFRHGVASSYHHAKLSNRTLDRSRMGFSLVTGSQYHTNVGSVARSAYQPSVRNPTVMSMGTTNSCLSTTVPVHRSFF</sequence>
<dbReference type="Gene3D" id="3.90.190.10">
    <property type="entry name" value="Protein tyrosine phosphatase superfamily"/>
    <property type="match status" value="1"/>
</dbReference>
<evidence type="ECO:0000313" key="3">
    <source>
        <dbReference type="Proteomes" id="UP000230066"/>
    </source>
</evidence>
<reference evidence="2" key="1">
    <citation type="submission" date="2019-03" db="EMBL/GenBank/DDBJ databases">
        <title>Improved annotation for the trematode Fasciola hepatica.</title>
        <authorList>
            <person name="Choi Y.-J."/>
            <person name="Martin J."/>
            <person name="Mitreva M."/>
        </authorList>
    </citation>
    <scope>NUCLEOTIDE SEQUENCE [LARGE SCALE GENOMIC DNA]</scope>
</reference>
<dbReference type="AlphaFoldDB" id="A0A4E0RTN5"/>
<evidence type="ECO:0000256" key="1">
    <source>
        <dbReference type="SAM" id="MobiDB-lite"/>
    </source>
</evidence>
<keyword evidence="3" id="KW-1185">Reference proteome</keyword>
<dbReference type="Proteomes" id="UP000230066">
    <property type="component" value="Unassembled WGS sequence"/>
</dbReference>
<dbReference type="InterPro" id="IPR029021">
    <property type="entry name" value="Prot-tyrosine_phosphatase-like"/>
</dbReference>
<name>A0A4E0RTN5_FASHE</name>
<feature type="compositionally biased region" description="Polar residues" evidence="1">
    <location>
        <begin position="178"/>
        <end position="197"/>
    </location>
</feature>
<organism evidence="2 3">
    <name type="scientific">Fasciola hepatica</name>
    <name type="common">Liver fluke</name>
    <dbReference type="NCBI Taxonomy" id="6192"/>
    <lineage>
        <taxon>Eukaryota</taxon>
        <taxon>Metazoa</taxon>
        <taxon>Spiralia</taxon>
        <taxon>Lophotrochozoa</taxon>
        <taxon>Platyhelminthes</taxon>
        <taxon>Trematoda</taxon>
        <taxon>Digenea</taxon>
        <taxon>Plagiorchiida</taxon>
        <taxon>Echinostomata</taxon>
        <taxon>Echinostomatoidea</taxon>
        <taxon>Fasciolidae</taxon>
        <taxon>Fasciola</taxon>
    </lineage>
</organism>
<feature type="compositionally biased region" description="Polar residues" evidence="1">
    <location>
        <begin position="71"/>
        <end position="85"/>
    </location>
</feature>
<proteinExistence type="predicted"/>
<evidence type="ECO:0000313" key="2">
    <source>
        <dbReference type="EMBL" id="THD24097.1"/>
    </source>
</evidence>
<dbReference type="EMBL" id="JXXN02001780">
    <property type="protein sequence ID" value="THD24097.1"/>
    <property type="molecule type" value="Genomic_DNA"/>
</dbReference>
<evidence type="ECO:0008006" key="4">
    <source>
        <dbReference type="Google" id="ProtNLM"/>
    </source>
</evidence>
<comment type="caution">
    <text evidence="2">The sequence shown here is derived from an EMBL/GenBank/DDBJ whole genome shotgun (WGS) entry which is preliminary data.</text>
</comment>
<feature type="region of interest" description="Disordered" evidence="1">
    <location>
        <begin position="66"/>
        <end position="85"/>
    </location>
</feature>
<protein>
    <recommendedName>
        <fullName evidence="4">Dual specificity phosphatase, catalytic domain protein</fullName>
    </recommendedName>
</protein>